<dbReference type="EMBL" id="RZNY01000001">
    <property type="protein sequence ID" value="RUT48571.1"/>
    <property type="molecule type" value="Genomic_DNA"/>
</dbReference>
<evidence type="ECO:0008006" key="3">
    <source>
        <dbReference type="Google" id="ProtNLM"/>
    </source>
</evidence>
<gene>
    <name evidence="1" type="ORF">EJP82_01110</name>
</gene>
<protein>
    <recommendedName>
        <fullName evidence="3">XRE family transcriptional regulator</fullName>
    </recommendedName>
</protein>
<dbReference type="AlphaFoldDB" id="A0A3S1DNN6"/>
<reference evidence="1 2" key="1">
    <citation type="submission" date="2018-12" db="EMBL/GenBank/DDBJ databases">
        <authorList>
            <person name="Sun L."/>
            <person name="Chen Z."/>
        </authorList>
    </citation>
    <scope>NUCLEOTIDE SEQUENCE [LARGE SCALE GENOMIC DNA]</scope>
    <source>
        <strain evidence="1 2">DSM 15890</strain>
    </source>
</reference>
<keyword evidence="2" id="KW-1185">Reference proteome</keyword>
<sequence>MADTNNVEPLFKRIRTHISAKGVPLRDVAVKSGIPVGRFYRVMDGSTALHADEVEMICSVEDLELNPTELLRPAILRN</sequence>
<dbReference type="Proteomes" id="UP000279446">
    <property type="component" value="Unassembled WGS sequence"/>
</dbReference>
<comment type="caution">
    <text evidence="1">The sequence shown here is derived from an EMBL/GenBank/DDBJ whole genome shotgun (WGS) entry which is preliminary data.</text>
</comment>
<organism evidence="1 2">
    <name type="scientific">Paenibacillus anaericanus</name>
    <dbReference type="NCBI Taxonomy" id="170367"/>
    <lineage>
        <taxon>Bacteria</taxon>
        <taxon>Bacillati</taxon>
        <taxon>Bacillota</taxon>
        <taxon>Bacilli</taxon>
        <taxon>Bacillales</taxon>
        <taxon>Paenibacillaceae</taxon>
        <taxon>Paenibacillus</taxon>
    </lineage>
</organism>
<proteinExistence type="predicted"/>
<evidence type="ECO:0000313" key="1">
    <source>
        <dbReference type="EMBL" id="RUT48571.1"/>
    </source>
</evidence>
<name>A0A3S1DNN6_9BACL</name>
<dbReference type="RefSeq" id="WP_127190165.1">
    <property type="nucleotide sequence ID" value="NZ_RZNY01000001.1"/>
</dbReference>
<evidence type="ECO:0000313" key="2">
    <source>
        <dbReference type="Proteomes" id="UP000279446"/>
    </source>
</evidence>
<accession>A0A3S1DNN6</accession>